<dbReference type="OrthoDB" id="3687641at2759"/>
<sequence length="204" mass="24330">MESSKDCMLIGHASDELDAEWSKLMQHFFTEPRKLDEGLQLPNGNYVADYAFMHQLHCLKRIYQSYYPDRYFPNMTDCEKFETQEHNLHCLEMIVEGVRCKADETPLTIRWLYNTPLRTGNRSIDHECVNWDRITEGLERWKVDPFMPPNVFVHPKFGPVVPHRKDTHIENRIGYTPYAENNDYEKYATHKIHVHDEERLKEKS</sequence>
<gene>
    <name evidence="2" type="ORF">K504DRAFT_484870</name>
</gene>
<organism evidence="2 3">
    <name type="scientific">Pleomassaria siparia CBS 279.74</name>
    <dbReference type="NCBI Taxonomy" id="1314801"/>
    <lineage>
        <taxon>Eukaryota</taxon>
        <taxon>Fungi</taxon>
        <taxon>Dikarya</taxon>
        <taxon>Ascomycota</taxon>
        <taxon>Pezizomycotina</taxon>
        <taxon>Dothideomycetes</taxon>
        <taxon>Pleosporomycetidae</taxon>
        <taxon>Pleosporales</taxon>
        <taxon>Pleomassariaceae</taxon>
        <taxon>Pleomassaria</taxon>
    </lineage>
</organism>
<dbReference type="AlphaFoldDB" id="A0A6G1JWX8"/>
<protein>
    <recommendedName>
        <fullName evidence="4">Tat pathway signal sequence</fullName>
    </recommendedName>
</protein>
<evidence type="ECO:0000313" key="3">
    <source>
        <dbReference type="Proteomes" id="UP000799428"/>
    </source>
</evidence>
<keyword evidence="3" id="KW-1185">Reference proteome</keyword>
<evidence type="ECO:0000256" key="1">
    <source>
        <dbReference type="ARBA" id="ARBA00035112"/>
    </source>
</evidence>
<reference evidence="2" key="1">
    <citation type="journal article" date="2020" name="Stud. Mycol.">
        <title>101 Dothideomycetes genomes: a test case for predicting lifestyles and emergence of pathogens.</title>
        <authorList>
            <person name="Haridas S."/>
            <person name="Albert R."/>
            <person name="Binder M."/>
            <person name="Bloem J."/>
            <person name="Labutti K."/>
            <person name="Salamov A."/>
            <person name="Andreopoulos B."/>
            <person name="Baker S."/>
            <person name="Barry K."/>
            <person name="Bills G."/>
            <person name="Bluhm B."/>
            <person name="Cannon C."/>
            <person name="Castanera R."/>
            <person name="Culley D."/>
            <person name="Daum C."/>
            <person name="Ezra D."/>
            <person name="Gonzalez J."/>
            <person name="Henrissat B."/>
            <person name="Kuo A."/>
            <person name="Liang C."/>
            <person name="Lipzen A."/>
            <person name="Lutzoni F."/>
            <person name="Magnuson J."/>
            <person name="Mondo S."/>
            <person name="Nolan M."/>
            <person name="Ohm R."/>
            <person name="Pangilinan J."/>
            <person name="Park H.-J."/>
            <person name="Ramirez L."/>
            <person name="Alfaro M."/>
            <person name="Sun H."/>
            <person name="Tritt A."/>
            <person name="Yoshinaga Y."/>
            <person name="Zwiers L.-H."/>
            <person name="Turgeon B."/>
            <person name="Goodwin S."/>
            <person name="Spatafora J."/>
            <person name="Crous P."/>
            <person name="Grigoriev I."/>
        </authorList>
    </citation>
    <scope>NUCLEOTIDE SEQUENCE</scope>
    <source>
        <strain evidence="2">CBS 279.74</strain>
    </source>
</reference>
<dbReference type="PANTHER" id="PTHR33365">
    <property type="entry name" value="YALI0B05434P"/>
    <property type="match status" value="1"/>
</dbReference>
<name>A0A6G1JWX8_9PLEO</name>
<proteinExistence type="inferred from homology"/>
<dbReference type="GO" id="GO:0043386">
    <property type="term" value="P:mycotoxin biosynthetic process"/>
    <property type="evidence" value="ECO:0007669"/>
    <property type="project" value="InterPro"/>
</dbReference>
<dbReference type="Proteomes" id="UP000799428">
    <property type="component" value="Unassembled WGS sequence"/>
</dbReference>
<dbReference type="InterPro" id="IPR021765">
    <property type="entry name" value="UstYa-like"/>
</dbReference>
<comment type="similarity">
    <text evidence="1">Belongs to the ustYa family.</text>
</comment>
<dbReference type="EMBL" id="MU005781">
    <property type="protein sequence ID" value="KAF2704677.1"/>
    <property type="molecule type" value="Genomic_DNA"/>
</dbReference>
<accession>A0A6G1JWX8</accession>
<dbReference type="PANTHER" id="PTHR33365:SF7">
    <property type="entry name" value="TAT PATHWAY SIGNAL SEQUENCE"/>
    <property type="match status" value="1"/>
</dbReference>
<evidence type="ECO:0000313" key="2">
    <source>
        <dbReference type="EMBL" id="KAF2704677.1"/>
    </source>
</evidence>
<dbReference type="Pfam" id="PF11807">
    <property type="entry name" value="UstYa"/>
    <property type="match status" value="1"/>
</dbReference>
<evidence type="ECO:0008006" key="4">
    <source>
        <dbReference type="Google" id="ProtNLM"/>
    </source>
</evidence>